<protein>
    <submittedName>
        <fullName evidence="1">Uncharacterized protein</fullName>
    </submittedName>
</protein>
<reference evidence="1" key="1">
    <citation type="submission" date="2014-12" db="EMBL/GenBank/DDBJ databases">
        <title>Insight into the proteome of Arion vulgaris.</title>
        <authorList>
            <person name="Aradska J."/>
            <person name="Bulat T."/>
            <person name="Smidak R."/>
            <person name="Sarate P."/>
            <person name="Gangsoo J."/>
            <person name="Sialana F."/>
            <person name="Bilban M."/>
            <person name="Lubec G."/>
        </authorList>
    </citation>
    <scope>NUCLEOTIDE SEQUENCE</scope>
    <source>
        <tissue evidence="1">Skin</tissue>
    </source>
</reference>
<sequence>YEALEEEERIQKLIKHNITQMCLSYMGRRFDMESMYSTQTTQIPMIGQLG</sequence>
<feature type="non-terminal residue" evidence="1">
    <location>
        <position position="1"/>
    </location>
</feature>
<organism evidence="1">
    <name type="scientific">Arion vulgaris</name>
    <dbReference type="NCBI Taxonomy" id="1028688"/>
    <lineage>
        <taxon>Eukaryota</taxon>
        <taxon>Metazoa</taxon>
        <taxon>Spiralia</taxon>
        <taxon>Lophotrochozoa</taxon>
        <taxon>Mollusca</taxon>
        <taxon>Gastropoda</taxon>
        <taxon>Heterobranchia</taxon>
        <taxon>Euthyneura</taxon>
        <taxon>Panpulmonata</taxon>
        <taxon>Eupulmonata</taxon>
        <taxon>Stylommatophora</taxon>
        <taxon>Helicina</taxon>
        <taxon>Arionoidea</taxon>
        <taxon>Arionidae</taxon>
        <taxon>Arion</taxon>
    </lineage>
</organism>
<dbReference type="AlphaFoldDB" id="A0A0B6Y2I1"/>
<gene>
    <name evidence="1" type="primary">ORF10866</name>
</gene>
<accession>A0A0B6Y2I1</accession>
<proteinExistence type="predicted"/>
<name>A0A0B6Y2I1_9EUPU</name>
<dbReference type="EMBL" id="HACG01003612">
    <property type="protein sequence ID" value="CEK50477.1"/>
    <property type="molecule type" value="Transcribed_RNA"/>
</dbReference>
<evidence type="ECO:0000313" key="1">
    <source>
        <dbReference type="EMBL" id="CEK50477.1"/>
    </source>
</evidence>